<evidence type="ECO:0000256" key="1">
    <source>
        <dbReference type="SAM" id="Phobius"/>
    </source>
</evidence>
<dbReference type="Proteomes" id="UP000005536">
    <property type="component" value="Unassembled WGS sequence"/>
</dbReference>
<proteinExistence type="predicted"/>
<dbReference type="EMBL" id="ADBF01000023">
    <property type="protein sequence ID" value="EFE50223.1"/>
    <property type="molecule type" value="Genomic_DNA"/>
</dbReference>
<accession>D4DPB5</accession>
<keyword evidence="1" id="KW-0812">Transmembrane</keyword>
<sequence>MDTPNIGSGMDSNFYCKRRNSSSILFSLIFIVLFSFVKGNISTNLTQPLYLTA</sequence>
<dbReference type="AlphaFoldDB" id="D4DPB5"/>
<reference evidence="2 3" key="1">
    <citation type="submission" date="2010-02" db="EMBL/GenBank/DDBJ databases">
        <authorList>
            <person name="Weinstock G."/>
            <person name="Sodergren E."/>
            <person name="Clifton S."/>
            <person name="Fulton L."/>
            <person name="Fulton B."/>
            <person name="Courtney L."/>
            <person name="Fronick C."/>
            <person name="Harrison M."/>
            <person name="Strong C."/>
            <person name="Farmer C."/>
            <person name="Delahaunty K."/>
            <person name="Markovic C."/>
            <person name="Hall O."/>
            <person name="Minx P."/>
            <person name="Tomlinson C."/>
            <person name="Mitreva M."/>
            <person name="Nelson J."/>
            <person name="Hou S."/>
            <person name="Wollam A."/>
            <person name="Pepin K.H."/>
            <person name="Johnson M."/>
            <person name="Bhonagiri V."/>
            <person name="Zhang X."/>
            <person name="Suruliraj S."/>
            <person name="Warren W."/>
            <person name="Chinwalla A."/>
            <person name="Mardis E.R."/>
            <person name="Wilson R.K."/>
        </authorList>
    </citation>
    <scope>NUCLEOTIDE SEQUENCE [LARGE SCALE GENOMIC DNA]</scope>
    <source>
        <strain evidence="2 3">ATCC 29315</strain>
    </source>
</reference>
<comment type="caution">
    <text evidence="2">The sequence shown here is derived from an EMBL/GenBank/DDBJ whole genome shotgun (WGS) entry which is preliminary data.</text>
</comment>
<protein>
    <submittedName>
        <fullName evidence="2">Uncharacterized protein</fullName>
    </submittedName>
</protein>
<keyword evidence="1" id="KW-1133">Transmembrane helix</keyword>
<feature type="transmembrane region" description="Helical" evidence="1">
    <location>
        <begin position="20"/>
        <end position="37"/>
    </location>
</feature>
<name>D4DPB5_NEIEG</name>
<organism evidence="2 3">
    <name type="scientific">Neisseria elongata subsp. glycolytica ATCC 29315</name>
    <dbReference type="NCBI Taxonomy" id="546263"/>
    <lineage>
        <taxon>Bacteria</taxon>
        <taxon>Pseudomonadati</taxon>
        <taxon>Pseudomonadota</taxon>
        <taxon>Betaproteobacteria</taxon>
        <taxon>Neisseriales</taxon>
        <taxon>Neisseriaceae</taxon>
        <taxon>Neisseria</taxon>
    </lineage>
</organism>
<gene>
    <name evidence="2" type="ORF">NEIELOOT_00902</name>
</gene>
<evidence type="ECO:0000313" key="2">
    <source>
        <dbReference type="EMBL" id="EFE50223.1"/>
    </source>
</evidence>
<keyword evidence="1" id="KW-0472">Membrane</keyword>
<evidence type="ECO:0000313" key="3">
    <source>
        <dbReference type="Proteomes" id="UP000005536"/>
    </source>
</evidence>